<feature type="compositionally biased region" description="Low complexity" evidence="2">
    <location>
        <begin position="284"/>
        <end position="293"/>
    </location>
</feature>
<dbReference type="PRINTS" id="PR00385">
    <property type="entry name" value="P450"/>
</dbReference>
<dbReference type="VEuPathDB" id="FungiDB:MPH_11135"/>
<dbReference type="PANTHER" id="PTHR24305:SF222">
    <property type="entry name" value="CYTOCHROME P450 MONOOXYGENASE STCS"/>
    <property type="match status" value="1"/>
</dbReference>
<name>K2RFK2_MACPH</name>
<dbReference type="InterPro" id="IPR050121">
    <property type="entry name" value="Cytochrome_P450_monoxygenase"/>
</dbReference>
<comment type="cofactor">
    <cofactor evidence="1">
        <name>heme</name>
        <dbReference type="ChEBI" id="CHEBI:30413"/>
    </cofactor>
</comment>
<sequence>MAPSGTLLAAAVPLLLWYCYSLATRWRFGGKRDGVVYAPRSLLFGSGKLISDLYRARGDTRLHTDYIFRDLVESLGSPPIVVLDFRPFLYEIAIINSHEVAEQIAKSSKTFPHSVPKSPTMDHMLPLIGEHSVLRTGGETWKGLRRTFNPGFAPTHLATLLPRIVEKTSIFVKNLDKLARSGKPSALHDLCVNLTFDIIGAVTMDIDLNAQLEIAQQSPLVRYYRELMETYTVSGGSALFQADPLKSWRRKQLTRGVETELRAIILAQHAESLTNASAPDQNGTTTTTSSSSSKDPKARPRSVLALSLQEANTATLSPHILQTTTDTLKSFLFAGHDTTSILLQWSFYELSRTPHALRSLRCELATVFGANSTSDTIAAALSSPSGPDLIKRLTYTSAIIKETLRVYPPASTARRAPPGTGFTVRLPGGGGGAVCLDGFVLYNCHYLVQRDRAVYGEDADEWVPERWVGDADTSAGTRVDDVLDDDQKAAIAAAGGKRVPASAWRPFERGPRNCIGQELANLEARVILAVTAWRYDFVKVGAGAVRTDVQGNPVLGAKGQYEVVSPMFNTRQVTSKPFDGMEMLVKFNETQA</sequence>
<dbReference type="PANTHER" id="PTHR24305">
    <property type="entry name" value="CYTOCHROME P450"/>
    <property type="match status" value="1"/>
</dbReference>
<dbReference type="AlphaFoldDB" id="K2RFK2"/>
<dbReference type="GO" id="GO:0016705">
    <property type="term" value="F:oxidoreductase activity, acting on paired donors, with incorporation or reduction of molecular oxygen"/>
    <property type="evidence" value="ECO:0007669"/>
    <property type="project" value="InterPro"/>
</dbReference>
<dbReference type="GO" id="GO:0020037">
    <property type="term" value="F:heme binding"/>
    <property type="evidence" value="ECO:0007669"/>
    <property type="project" value="InterPro"/>
</dbReference>
<dbReference type="OrthoDB" id="10029320at2759"/>
<dbReference type="GO" id="GO:0005506">
    <property type="term" value="F:iron ion binding"/>
    <property type="evidence" value="ECO:0007669"/>
    <property type="project" value="InterPro"/>
</dbReference>
<keyword evidence="1" id="KW-0408">Iron</keyword>
<evidence type="ECO:0000256" key="2">
    <source>
        <dbReference type="SAM" id="MobiDB-lite"/>
    </source>
</evidence>
<feature type="region of interest" description="Disordered" evidence="2">
    <location>
        <begin position="275"/>
        <end position="302"/>
    </location>
</feature>
<comment type="caution">
    <text evidence="3">The sequence shown here is derived from an EMBL/GenBank/DDBJ whole genome shotgun (WGS) entry which is preliminary data.</text>
</comment>
<evidence type="ECO:0000313" key="3">
    <source>
        <dbReference type="EMBL" id="EKG11642.1"/>
    </source>
</evidence>
<dbReference type="Gene3D" id="1.10.630.10">
    <property type="entry name" value="Cytochrome P450"/>
    <property type="match status" value="1"/>
</dbReference>
<feature type="binding site" description="axial binding residue" evidence="1">
    <location>
        <position position="514"/>
    </location>
    <ligand>
        <name>heme</name>
        <dbReference type="ChEBI" id="CHEBI:30413"/>
    </ligand>
    <ligandPart>
        <name>Fe</name>
        <dbReference type="ChEBI" id="CHEBI:18248"/>
    </ligandPart>
</feature>
<dbReference type="InParanoid" id="K2RFK2"/>
<organism evidence="3 4">
    <name type="scientific">Macrophomina phaseolina (strain MS6)</name>
    <name type="common">Charcoal rot fungus</name>
    <dbReference type="NCBI Taxonomy" id="1126212"/>
    <lineage>
        <taxon>Eukaryota</taxon>
        <taxon>Fungi</taxon>
        <taxon>Dikarya</taxon>
        <taxon>Ascomycota</taxon>
        <taxon>Pezizomycotina</taxon>
        <taxon>Dothideomycetes</taxon>
        <taxon>Dothideomycetes incertae sedis</taxon>
        <taxon>Botryosphaeriales</taxon>
        <taxon>Botryosphaeriaceae</taxon>
        <taxon>Macrophomina</taxon>
    </lineage>
</organism>
<keyword evidence="1" id="KW-0349">Heme</keyword>
<evidence type="ECO:0000256" key="1">
    <source>
        <dbReference type="PIRSR" id="PIRSR602401-1"/>
    </source>
</evidence>
<dbReference type="GO" id="GO:0004497">
    <property type="term" value="F:monooxygenase activity"/>
    <property type="evidence" value="ECO:0007669"/>
    <property type="project" value="InterPro"/>
</dbReference>
<dbReference type="STRING" id="1126212.K2RFK2"/>
<reference evidence="3 4" key="1">
    <citation type="journal article" date="2012" name="BMC Genomics">
        <title>Tools to kill: Genome of one of the most destructive plant pathogenic fungi Macrophomina phaseolina.</title>
        <authorList>
            <person name="Islam M.S."/>
            <person name="Haque M.S."/>
            <person name="Islam M.M."/>
            <person name="Emdad E.M."/>
            <person name="Halim A."/>
            <person name="Hossen Q.M.M."/>
            <person name="Hossain M.Z."/>
            <person name="Ahmed B."/>
            <person name="Rahim S."/>
            <person name="Rahman M.S."/>
            <person name="Alam M.M."/>
            <person name="Hou S."/>
            <person name="Wan X."/>
            <person name="Saito J.A."/>
            <person name="Alam M."/>
        </authorList>
    </citation>
    <scope>NUCLEOTIDE SEQUENCE [LARGE SCALE GENOMIC DNA]</scope>
    <source>
        <strain evidence="3 4">MS6</strain>
    </source>
</reference>
<dbReference type="HOGENOM" id="CLU_020492_2_0_1"/>
<proteinExistence type="predicted"/>
<keyword evidence="1" id="KW-0479">Metal-binding</keyword>
<accession>K2RFK2</accession>
<dbReference type="EMBL" id="AHHD01000467">
    <property type="protein sequence ID" value="EKG11642.1"/>
    <property type="molecule type" value="Genomic_DNA"/>
</dbReference>
<dbReference type="InterPro" id="IPR002401">
    <property type="entry name" value="Cyt_P450_E_grp-I"/>
</dbReference>
<dbReference type="Proteomes" id="UP000007129">
    <property type="component" value="Unassembled WGS sequence"/>
</dbReference>
<protein>
    <submittedName>
        <fullName evidence="3">Cytochrome P450</fullName>
    </submittedName>
</protein>
<gene>
    <name evidence="3" type="ORF">MPH_11135</name>
</gene>
<dbReference type="InterPro" id="IPR001128">
    <property type="entry name" value="Cyt_P450"/>
</dbReference>
<evidence type="ECO:0000313" key="4">
    <source>
        <dbReference type="Proteomes" id="UP000007129"/>
    </source>
</evidence>
<dbReference type="InterPro" id="IPR036396">
    <property type="entry name" value="Cyt_P450_sf"/>
</dbReference>
<dbReference type="eggNOG" id="KOG0157">
    <property type="taxonomic scope" value="Eukaryota"/>
</dbReference>
<dbReference type="CDD" id="cd11051">
    <property type="entry name" value="CYP59-like"/>
    <property type="match status" value="1"/>
</dbReference>
<dbReference type="PRINTS" id="PR00463">
    <property type="entry name" value="EP450I"/>
</dbReference>
<dbReference type="SUPFAM" id="SSF48264">
    <property type="entry name" value="Cytochrome P450"/>
    <property type="match status" value="1"/>
</dbReference>
<dbReference type="Pfam" id="PF00067">
    <property type="entry name" value="p450"/>
    <property type="match status" value="1"/>
</dbReference>